<protein>
    <submittedName>
        <fullName evidence="2">Uncharacterized protein</fullName>
    </submittedName>
</protein>
<organism evidence="2 3">
    <name type="scientific">Pigmentiphaga humi</name>
    <dbReference type="NCBI Taxonomy" id="2478468"/>
    <lineage>
        <taxon>Bacteria</taxon>
        <taxon>Pseudomonadati</taxon>
        <taxon>Pseudomonadota</taxon>
        <taxon>Betaproteobacteria</taxon>
        <taxon>Burkholderiales</taxon>
        <taxon>Alcaligenaceae</taxon>
        <taxon>Pigmentiphaga</taxon>
    </lineage>
</organism>
<proteinExistence type="predicted"/>
<reference evidence="2 3" key="1">
    <citation type="submission" date="2018-10" db="EMBL/GenBank/DDBJ databases">
        <authorList>
            <person name="Criscuolo A."/>
        </authorList>
    </citation>
    <scope>NUCLEOTIDE SEQUENCE [LARGE SCALE GENOMIC DNA]</scope>
    <source>
        <strain evidence="2">DnA1</strain>
    </source>
</reference>
<feature type="region of interest" description="Disordered" evidence="1">
    <location>
        <begin position="9"/>
        <end position="29"/>
    </location>
</feature>
<feature type="compositionally biased region" description="Basic residues" evidence="1">
    <location>
        <begin position="217"/>
        <end position="230"/>
    </location>
</feature>
<sequence length="230" mass="25193">MSMSEMLRAAMKQQGSKQKPVLDDAGEGPALSGADDYTIHDISMAAVAAVQQWAETDDLDDGESYSDRLMALFVGIADANKDGDITEEEQGVLNVALNAGWDYLVKLGVTEEDAGSLLNDWDDEAADRVRDLVASVLPEGEDEAGSEIDSFVFSEEDQESALDAVLDAVYRKKLVVRNGKKVRVNKRISGVVRLSPKQKVAIRKARMKSHSAGAMMRRMKSMRLRRKSGL</sequence>
<name>A0A3P4B7U9_9BURK</name>
<dbReference type="OrthoDB" id="8685390at2"/>
<keyword evidence="3" id="KW-1185">Reference proteome</keyword>
<dbReference type="AlphaFoldDB" id="A0A3P4B7U9"/>
<gene>
    <name evidence="2" type="ORF">PIGHUM_04478</name>
</gene>
<dbReference type="Proteomes" id="UP000277294">
    <property type="component" value="Unassembled WGS sequence"/>
</dbReference>
<dbReference type="EMBL" id="UWPJ01000039">
    <property type="protein sequence ID" value="VCU72379.1"/>
    <property type="molecule type" value="Genomic_DNA"/>
</dbReference>
<accession>A0A3P4B7U9</accession>
<evidence type="ECO:0000313" key="2">
    <source>
        <dbReference type="EMBL" id="VCU72379.1"/>
    </source>
</evidence>
<feature type="region of interest" description="Disordered" evidence="1">
    <location>
        <begin position="211"/>
        <end position="230"/>
    </location>
</feature>
<evidence type="ECO:0000313" key="3">
    <source>
        <dbReference type="Proteomes" id="UP000277294"/>
    </source>
</evidence>
<dbReference type="RefSeq" id="WP_116802404.1">
    <property type="nucleotide sequence ID" value="NZ_UWPJ01000039.1"/>
</dbReference>
<evidence type="ECO:0000256" key="1">
    <source>
        <dbReference type="SAM" id="MobiDB-lite"/>
    </source>
</evidence>